<sequence>MTTREARIRRRHAGLVGALTGRGRSRLELAVEAGAFAVLLALLAGYVGATGGWGTGALGTVVLAVVAVDLVGGTVTTLSTAAKRERHGRAFRLGFVACHTVHFAVVGAVFATGWAWPVVNAAWLVMAALLIEWTRLQVRRVVAVTASVSGVLAGLLWLPVPPYLAWIPGLLFLKLLVGFLVPEAPPGSEEGVGSMGTSAH</sequence>
<protein>
    <submittedName>
        <fullName evidence="2">Uncharacterized protein</fullName>
    </submittedName>
</protein>
<accession>A0ABP8WYK0</accession>
<keyword evidence="1" id="KW-0812">Transmembrane</keyword>
<gene>
    <name evidence="2" type="ORF">GCM10023215_38750</name>
</gene>
<feature type="transmembrane region" description="Helical" evidence="1">
    <location>
        <begin position="55"/>
        <end position="78"/>
    </location>
</feature>
<name>A0ABP8WYK0_9PSEU</name>
<evidence type="ECO:0000313" key="2">
    <source>
        <dbReference type="EMBL" id="GAA4696883.1"/>
    </source>
</evidence>
<keyword evidence="1" id="KW-0472">Membrane</keyword>
<organism evidence="2 3">
    <name type="scientific">Pseudonocardia yuanmonensis</name>
    <dbReference type="NCBI Taxonomy" id="1095914"/>
    <lineage>
        <taxon>Bacteria</taxon>
        <taxon>Bacillati</taxon>
        <taxon>Actinomycetota</taxon>
        <taxon>Actinomycetes</taxon>
        <taxon>Pseudonocardiales</taxon>
        <taxon>Pseudonocardiaceae</taxon>
        <taxon>Pseudonocardia</taxon>
    </lineage>
</organism>
<dbReference type="RefSeq" id="WP_345382018.1">
    <property type="nucleotide sequence ID" value="NZ_BAABIC010000013.1"/>
</dbReference>
<dbReference type="EMBL" id="BAABIC010000013">
    <property type="protein sequence ID" value="GAA4696883.1"/>
    <property type="molecule type" value="Genomic_DNA"/>
</dbReference>
<feature type="transmembrane region" description="Helical" evidence="1">
    <location>
        <begin position="29"/>
        <end position="49"/>
    </location>
</feature>
<feature type="transmembrane region" description="Helical" evidence="1">
    <location>
        <begin position="90"/>
        <end position="108"/>
    </location>
</feature>
<evidence type="ECO:0000256" key="1">
    <source>
        <dbReference type="SAM" id="Phobius"/>
    </source>
</evidence>
<reference evidence="3" key="1">
    <citation type="journal article" date="2019" name="Int. J. Syst. Evol. Microbiol.">
        <title>The Global Catalogue of Microorganisms (GCM) 10K type strain sequencing project: providing services to taxonomists for standard genome sequencing and annotation.</title>
        <authorList>
            <consortium name="The Broad Institute Genomics Platform"/>
            <consortium name="The Broad Institute Genome Sequencing Center for Infectious Disease"/>
            <person name="Wu L."/>
            <person name="Ma J."/>
        </authorList>
    </citation>
    <scope>NUCLEOTIDE SEQUENCE [LARGE SCALE GENOMIC DNA]</scope>
    <source>
        <strain evidence="3">JCM 18055</strain>
    </source>
</reference>
<feature type="transmembrane region" description="Helical" evidence="1">
    <location>
        <begin position="114"/>
        <end position="131"/>
    </location>
</feature>
<proteinExistence type="predicted"/>
<keyword evidence="1" id="KW-1133">Transmembrane helix</keyword>
<dbReference type="Proteomes" id="UP001500325">
    <property type="component" value="Unassembled WGS sequence"/>
</dbReference>
<evidence type="ECO:0000313" key="3">
    <source>
        <dbReference type="Proteomes" id="UP001500325"/>
    </source>
</evidence>
<comment type="caution">
    <text evidence="2">The sequence shown here is derived from an EMBL/GenBank/DDBJ whole genome shotgun (WGS) entry which is preliminary data.</text>
</comment>
<keyword evidence="3" id="KW-1185">Reference proteome</keyword>